<proteinExistence type="predicted"/>
<dbReference type="Proteomes" id="UP000275836">
    <property type="component" value="Unassembled WGS sequence"/>
</dbReference>
<evidence type="ECO:0000256" key="3">
    <source>
        <dbReference type="ARBA" id="ARBA00022692"/>
    </source>
</evidence>
<evidence type="ECO:0000256" key="6">
    <source>
        <dbReference type="SAM" id="Phobius"/>
    </source>
</evidence>
<dbReference type="InterPro" id="IPR017039">
    <property type="entry name" value="Virul_fac_BrkB"/>
</dbReference>
<feature type="transmembrane region" description="Helical" evidence="6">
    <location>
        <begin position="179"/>
        <end position="196"/>
    </location>
</feature>
<evidence type="ECO:0000256" key="4">
    <source>
        <dbReference type="ARBA" id="ARBA00022989"/>
    </source>
</evidence>
<keyword evidence="2" id="KW-1003">Cell membrane</keyword>
<dbReference type="AlphaFoldDB" id="A0A3P2R9N9"/>
<accession>A0A3P2R9N9</accession>
<feature type="transmembrane region" description="Helical" evidence="6">
    <location>
        <begin position="33"/>
        <end position="55"/>
    </location>
</feature>
<dbReference type="PANTHER" id="PTHR30213:SF0">
    <property type="entry name" value="UPF0761 MEMBRANE PROTEIN YIHY"/>
    <property type="match status" value="1"/>
</dbReference>
<dbReference type="Pfam" id="PF03631">
    <property type="entry name" value="Virul_fac_BrkB"/>
    <property type="match status" value="1"/>
</dbReference>
<gene>
    <name evidence="7" type="ORF">D3P96_07525</name>
</gene>
<dbReference type="RefSeq" id="WP_124943742.1">
    <property type="nucleotide sequence ID" value="NZ_RHGY01000009.1"/>
</dbReference>
<sequence length="288" mass="32302">MRKYMKKFMNSSAMQTIIDYCTRIYLGYSSAAITYYALLAILPTLIVAGNLLSILNLNLNNVMHFLNHSLPPSALTIIRPIIKSILTQHNLGGFSISLIVMLWTMSRMVASIRISQNTIYGVKPKHIAIIDQFVSFFWLILILGIIAALLMFAAFGSSILDALPLRENTIQHINASRPYIVAIGLFIGVSLFNWLLPAKKPWLPWALLGTFLEVSAFMLLTQAFSVYVSVIAKAYSFYQAIGSVIVAMLWLNFMALISNICTIITAILNDFWPGTSLRRRSPFQARVK</sequence>
<organism evidence="7 8">
    <name type="scientific">Weissella viridescens</name>
    <name type="common">Lactobacillus viridescens</name>
    <dbReference type="NCBI Taxonomy" id="1629"/>
    <lineage>
        <taxon>Bacteria</taxon>
        <taxon>Bacillati</taxon>
        <taxon>Bacillota</taxon>
        <taxon>Bacilli</taxon>
        <taxon>Lactobacillales</taxon>
        <taxon>Lactobacillaceae</taxon>
        <taxon>Weissella</taxon>
    </lineage>
</organism>
<evidence type="ECO:0000256" key="1">
    <source>
        <dbReference type="ARBA" id="ARBA00004651"/>
    </source>
</evidence>
<feature type="transmembrane region" description="Helical" evidence="6">
    <location>
        <begin position="203"/>
        <end position="228"/>
    </location>
</feature>
<feature type="transmembrane region" description="Helical" evidence="6">
    <location>
        <begin position="240"/>
        <end position="268"/>
    </location>
</feature>
<name>A0A3P2R9N9_WEIVI</name>
<dbReference type="OrthoDB" id="9775903at2"/>
<feature type="transmembrane region" description="Helical" evidence="6">
    <location>
        <begin position="133"/>
        <end position="159"/>
    </location>
</feature>
<comment type="caution">
    <text evidence="7">The sequence shown here is derived from an EMBL/GenBank/DDBJ whole genome shotgun (WGS) entry which is preliminary data.</text>
</comment>
<keyword evidence="5 6" id="KW-0472">Membrane</keyword>
<keyword evidence="4 6" id="KW-1133">Transmembrane helix</keyword>
<dbReference type="PANTHER" id="PTHR30213">
    <property type="entry name" value="INNER MEMBRANE PROTEIN YHJD"/>
    <property type="match status" value="1"/>
</dbReference>
<dbReference type="PIRSF" id="PIRSF035875">
    <property type="entry name" value="RNase_BN"/>
    <property type="match status" value="1"/>
</dbReference>
<feature type="transmembrane region" description="Helical" evidence="6">
    <location>
        <begin position="91"/>
        <end position="112"/>
    </location>
</feature>
<keyword evidence="3 6" id="KW-0812">Transmembrane</keyword>
<evidence type="ECO:0000313" key="7">
    <source>
        <dbReference type="EMBL" id="RRG17477.1"/>
    </source>
</evidence>
<protein>
    <submittedName>
        <fullName evidence="7">YihY/virulence factor BrkB family protein</fullName>
    </submittedName>
</protein>
<reference evidence="7 8" key="1">
    <citation type="submission" date="2018-10" db="EMBL/GenBank/DDBJ databases">
        <title>Draft genome sequence of Weissella viridescens UCO-SMC3.</title>
        <authorList>
            <person name="Garcia-Cancino A."/>
            <person name="Espinoza-Monje M."/>
            <person name="Albarracin L."/>
            <person name="Garcia-Castillo V."/>
            <person name="Campos-Martin J."/>
            <person name="Nakano Y."/>
            <person name="Guitierrez-Zamorano C."/>
            <person name="Ikeda-Ohtsubo W."/>
            <person name="Morita H."/>
            <person name="Kitazawa H."/>
            <person name="Villena J."/>
        </authorList>
    </citation>
    <scope>NUCLEOTIDE SEQUENCE [LARGE SCALE GENOMIC DNA]</scope>
    <source>
        <strain evidence="7 8">UCO-SMC3</strain>
    </source>
</reference>
<dbReference type="GO" id="GO:0005886">
    <property type="term" value="C:plasma membrane"/>
    <property type="evidence" value="ECO:0007669"/>
    <property type="project" value="UniProtKB-SubCell"/>
</dbReference>
<evidence type="ECO:0000256" key="2">
    <source>
        <dbReference type="ARBA" id="ARBA00022475"/>
    </source>
</evidence>
<comment type="subcellular location">
    <subcellularLocation>
        <location evidence="1">Cell membrane</location>
        <topology evidence="1">Multi-pass membrane protein</topology>
    </subcellularLocation>
</comment>
<evidence type="ECO:0000313" key="8">
    <source>
        <dbReference type="Proteomes" id="UP000275836"/>
    </source>
</evidence>
<evidence type="ECO:0000256" key="5">
    <source>
        <dbReference type="ARBA" id="ARBA00023136"/>
    </source>
</evidence>
<dbReference type="EMBL" id="RHGY01000009">
    <property type="protein sequence ID" value="RRG17477.1"/>
    <property type="molecule type" value="Genomic_DNA"/>
</dbReference>